<dbReference type="Gramene" id="KRH01329">
    <property type="protein sequence ID" value="KRH01329"/>
    <property type="gene ID" value="GLYMA_18G269600"/>
</dbReference>
<dbReference type="AlphaFoldDB" id="K7MUZ8"/>
<dbReference type="InterPro" id="IPR029063">
    <property type="entry name" value="SAM-dependent_MTases_sf"/>
</dbReference>
<evidence type="ECO:0000256" key="4">
    <source>
        <dbReference type="ARBA" id="ARBA00050968"/>
    </source>
</evidence>
<keyword evidence="3" id="KW-0949">S-adenosyl-L-methionine</keyword>
<dbReference type="SUPFAM" id="SSF53335">
    <property type="entry name" value="S-adenosyl-L-methionine-dependent methyltransferases"/>
    <property type="match status" value="1"/>
</dbReference>
<comment type="catalytic activity">
    <reaction evidence="4">
        <text>a 7-hydroxyisoflavone + S-adenosyl-L-methionine = a 7-methoxyisoflavone + S-adenosyl-L-homocysteine + H(+)</text>
        <dbReference type="Rhea" id="RHEA:17933"/>
        <dbReference type="ChEBI" id="CHEBI:15378"/>
        <dbReference type="ChEBI" id="CHEBI:55465"/>
        <dbReference type="ChEBI" id="CHEBI:57856"/>
        <dbReference type="ChEBI" id="CHEBI:59789"/>
        <dbReference type="ChEBI" id="CHEBI:140356"/>
        <dbReference type="EC" id="2.1.1.150"/>
    </reaction>
</comment>
<reference evidence="9 10" key="1">
    <citation type="journal article" date="2010" name="Nature">
        <title>Genome sequence of the palaeopolyploid soybean.</title>
        <authorList>
            <person name="Schmutz J."/>
            <person name="Cannon S.B."/>
            <person name="Schlueter J."/>
            <person name="Ma J."/>
            <person name="Mitros T."/>
            <person name="Nelson W."/>
            <person name="Hyten D.L."/>
            <person name="Song Q."/>
            <person name="Thelen J.J."/>
            <person name="Cheng J."/>
            <person name="Xu D."/>
            <person name="Hellsten U."/>
            <person name="May G.D."/>
            <person name="Yu Y."/>
            <person name="Sakurai T."/>
            <person name="Umezawa T."/>
            <person name="Bhattacharyya M.K."/>
            <person name="Sandhu D."/>
            <person name="Valliyodan B."/>
            <person name="Lindquist E."/>
            <person name="Peto M."/>
            <person name="Grant D."/>
            <person name="Shu S."/>
            <person name="Goodstein D."/>
            <person name="Barry K."/>
            <person name="Futrell-Griggs M."/>
            <person name="Abernathy B."/>
            <person name="Du J."/>
            <person name="Tian Z."/>
            <person name="Zhu L."/>
            <person name="Gill N."/>
            <person name="Joshi T."/>
            <person name="Libault M."/>
            <person name="Sethuraman A."/>
            <person name="Zhang X.-C."/>
            <person name="Shinozaki K."/>
            <person name="Nguyen H.T."/>
            <person name="Wing R.A."/>
            <person name="Cregan P."/>
            <person name="Specht J."/>
            <person name="Grimwood J."/>
            <person name="Rokhsar D."/>
            <person name="Stacey G."/>
            <person name="Shoemaker R.C."/>
            <person name="Jackson S.A."/>
        </authorList>
    </citation>
    <scope>NUCLEOTIDE SEQUENCE [LARGE SCALE GENOMIC DNA]</scope>
    <source>
        <strain evidence="10">cv. Williams 82</strain>
        <tissue evidence="9">Callus</tissue>
    </source>
</reference>
<dbReference type="FunFam" id="3.40.50.150:FF:000057">
    <property type="entry name" value="O-methyltransferase ZRP4"/>
    <property type="match status" value="1"/>
</dbReference>
<dbReference type="InterPro" id="IPR036388">
    <property type="entry name" value="WH-like_DNA-bd_sf"/>
</dbReference>
<reference evidence="10" key="2">
    <citation type="submission" date="2018-02" db="UniProtKB">
        <authorList>
            <consortium name="EnsemblPlants"/>
        </authorList>
    </citation>
    <scope>IDENTIFICATION</scope>
    <source>
        <strain evidence="10">Williams 82</strain>
    </source>
</reference>
<dbReference type="RefSeq" id="XP_003552589.2">
    <property type="nucleotide sequence ID" value="XM_003552541.4"/>
</dbReference>
<dbReference type="GO" id="GO:0032259">
    <property type="term" value="P:methylation"/>
    <property type="evidence" value="ECO:0000318"/>
    <property type="project" value="GO_Central"/>
</dbReference>
<dbReference type="GO" id="GO:0008757">
    <property type="term" value="F:S-adenosylmethionine-dependent methyltransferase activity"/>
    <property type="evidence" value="ECO:0000318"/>
    <property type="project" value="GO_Central"/>
</dbReference>
<accession>K7MUZ8</accession>
<feature type="domain" description="O-methyltransferase dimerisation" evidence="8">
    <location>
        <begin position="21"/>
        <end position="107"/>
    </location>
</feature>
<protein>
    <recommendedName>
        <fullName evidence="5">isoflavone 7-O-methyltransferase</fullName>
        <ecNumber evidence="5">2.1.1.150</ecNumber>
    </recommendedName>
</protein>
<dbReference type="InterPro" id="IPR012967">
    <property type="entry name" value="COMT_dimerisation"/>
</dbReference>
<organism evidence="9">
    <name type="scientific">Glycine max</name>
    <name type="common">Soybean</name>
    <name type="synonym">Glycine hispida</name>
    <dbReference type="NCBI Taxonomy" id="3847"/>
    <lineage>
        <taxon>Eukaryota</taxon>
        <taxon>Viridiplantae</taxon>
        <taxon>Streptophyta</taxon>
        <taxon>Embryophyta</taxon>
        <taxon>Tracheophyta</taxon>
        <taxon>Spermatophyta</taxon>
        <taxon>Magnoliopsida</taxon>
        <taxon>eudicotyledons</taxon>
        <taxon>Gunneridae</taxon>
        <taxon>Pentapetalae</taxon>
        <taxon>rosids</taxon>
        <taxon>fabids</taxon>
        <taxon>Fabales</taxon>
        <taxon>Fabaceae</taxon>
        <taxon>Papilionoideae</taxon>
        <taxon>50 kb inversion clade</taxon>
        <taxon>NPAAA clade</taxon>
        <taxon>indigoferoid/millettioid clade</taxon>
        <taxon>Phaseoleae</taxon>
        <taxon>Glycine</taxon>
        <taxon>Glycine subgen. Soja</taxon>
    </lineage>
</organism>
<reference evidence="9" key="3">
    <citation type="submission" date="2018-07" db="EMBL/GenBank/DDBJ databases">
        <title>WGS assembly of Glycine max.</title>
        <authorList>
            <person name="Schmutz J."/>
            <person name="Cannon S."/>
            <person name="Schlueter J."/>
            <person name="Ma J."/>
            <person name="Mitros T."/>
            <person name="Nelson W."/>
            <person name="Hyten D."/>
            <person name="Song Q."/>
            <person name="Thelen J."/>
            <person name="Cheng J."/>
            <person name="Xu D."/>
            <person name="Hellsten U."/>
            <person name="May G."/>
            <person name="Yu Y."/>
            <person name="Sakurai T."/>
            <person name="Umezawa T."/>
            <person name="Bhattacharyya M."/>
            <person name="Sandhu D."/>
            <person name="Valliyodan B."/>
            <person name="Lindquist E."/>
            <person name="Peto M."/>
            <person name="Grant D."/>
            <person name="Shu S."/>
            <person name="Goodstein D."/>
            <person name="Barry K."/>
            <person name="Futrell-Griggs M."/>
            <person name="Abernathy B."/>
            <person name="Du J."/>
            <person name="Tian Z."/>
            <person name="Zhu L."/>
            <person name="Gill N."/>
            <person name="Joshi T."/>
            <person name="Libault M."/>
            <person name="Sethuraman A."/>
            <person name="Zhang X."/>
            <person name="Shinozaki K."/>
            <person name="Nguyen H."/>
            <person name="Wing R."/>
            <person name="Cregan P."/>
            <person name="Specht J."/>
            <person name="Grimwood J."/>
            <person name="Rokhsar D."/>
            <person name="Stacey G."/>
            <person name="Shoemaker R."/>
            <person name="Jackson S."/>
        </authorList>
    </citation>
    <scope>NUCLEOTIDE SEQUENCE</scope>
    <source>
        <tissue evidence="9">Callus</tissue>
    </source>
</reference>
<dbReference type="Gene3D" id="1.10.10.10">
    <property type="entry name" value="Winged helix-like DNA-binding domain superfamily/Winged helix DNA-binding domain"/>
    <property type="match status" value="1"/>
</dbReference>
<dbReference type="EnsemblPlants" id="KRH01329">
    <property type="protein sequence ID" value="KRH01329"/>
    <property type="gene ID" value="GLYMA_18G269600"/>
</dbReference>
<dbReference type="OrthoDB" id="1407182at2759"/>
<dbReference type="InterPro" id="IPR016461">
    <property type="entry name" value="COMT-like"/>
</dbReference>
<dbReference type="PROSITE" id="PS51683">
    <property type="entry name" value="SAM_OMT_II"/>
    <property type="match status" value="1"/>
</dbReference>
<dbReference type="GO" id="GO:0046983">
    <property type="term" value="F:protein dimerization activity"/>
    <property type="evidence" value="ECO:0007669"/>
    <property type="project" value="InterPro"/>
</dbReference>
<dbReference type="Pfam" id="PF08100">
    <property type="entry name" value="Dimerisation"/>
    <property type="match status" value="1"/>
</dbReference>
<dbReference type="PaxDb" id="3847-GLYMA18G50470.2"/>
<evidence type="ECO:0000313" key="10">
    <source>
        <dbReference type="EnsemblPlants" id="KRH01329"/>
    </source>
</evidence>
<dbReference type="SUPFAM" id="SSF46785">
    <property type="entry name" value="Winged helix' DNA-binding domain"/>
    <property type="match status" value="1"/>
</dbReference>
<dbReference type="EC" id="2.1.1.150" evidence="5"/>
<evidence type="ECO:0000259" key="7">
    <source>
        <dbReference type="Pfam" id="PF00891"/>
    </source>
</evidence>
<dbReference type="Gene3D" id="3.40.50.150">
    <property type="entry name" value="Vaccinia Virus protein VP39"/>
    <property type="match status" value="1"/>
</dbReference>
<dbReference type="GO" id="GO:0008171">
    <property type="term" value="F:O-methyltransferase activity"/>
    <property type="evidence" value="ECO:0000318"/>
    <property type="project" value="GO_Central"/>
</dbReference>
<evidence type="ECO:0000256" key="2">
    <source>
        <dbReference type="ARBA" id="ARBA00022679"/>
    </source>
</evidence>
<dbReference type="CDD" id="cd02440">
    <property type="entry name" value="AdoMet_MTases"/>
    <property type="match status" value="1"/>
</dbReference>
<dbReference type="InterPro" id="IPR001077">
    <property type="entry name" value="COMT_C"/>
</dbReference>
<dbReference type="ExpressionAtlas" id="K7MUZ8">
    <property type="expression patterns" value="baseline and differential"/>
</dbReference>
<evidence type="ECO:0000256" key="6">
    <source>
        <dbReference type="PIRSR" id="PIRSR005739-1"/>
    </source>
</evidence>
<dbReference type="InterPro" id="IPR036390">
    <property type="entry name" value="WH_DNA-bd_sf"/>
</dbReference>
<keyword evidence="1" id="KW-0489">Methyltransferase</keyword>
<keyword evidence="11" id="KW-1185">Reference proteome</keyword>
<evidence type="ECO:0000256" key="5">
    <source>
        <dbReference type="ARBA" id="ARBA00066355"/>
    </source>
</evidence>
<dbReference type="eggNOG" id="KOG3178">
    <property type="taxonomic scope" value="Eukaryota"/>
</dbReference>
<sequence>MASSNGRKATEIFQGQAILYRCMFAFLDSMCLKSIIELGIPDIIHKHGQPITLSELVSILNVPPARVGHVQSLMRYLAHHGFFERLRIHLEKESYALTAASELLVKSSELCLTPMVEKVLDPTLSASFHQMKKWVYEEDLSVFDISLGCSLWDFLNKNPSYNELFNEAMTRDSQVSNLALRDCKLVFEGLESIVDVGGGTGATAKMISEAFPDLKCVVLDRPRVVENLSGNNNLTYVAGDMFKTIPKADAVLLKWILHDWADKDCRKILENCKEAISSNNGKRGKIIVIDMVINEKQDEQKITELKLLWDVSMACAFNGKERNEEEWNKLFMEAGLQDYKISPLTGQSRFLLPPAIEAQAQVASPLRPCLVVPFPAYANTSQ</sequence>
<name>K7MUZ8_SOYBN</name>
<evidence type="ECO:0000256" key="1">
    <source>
        <dbReference type="ARBA" id="ARBA00022603"/>
    </source>
</evidence>
<dbReference type="GO" id="GO:0009717">
    <property type="term" value="P:isoflavonoid biosynthetic process"/>
    <property type="evidence" value="ECO:0007669"/>
    <property type="project" value="UniProtKB-ARBA"/>
</dbReference>
<dbReference type="PIRSF" id="PIRSF005739">
    <property type="entry name" value="O-mtase"/>
    <property type="match status" value="1"/>
</dbReference>
<dbReference type="STRING" id="3847.K7MUZ8"/>
<dbReference type="Pfam" id="PF00891">
    <property type="entry name" value="Methyltransf_2"/>
    <property type="match status" value="1"/>
</dbReference>
<evidence type="ECO:0000313" key="9">
    <source>
        <dbReference type="EMBL" id="KRH01329.1"/>
    </source>
</evidence>
<feature type="active site" description="Proton acceptor" evidence="6">
    <location>
        <position position="258"/>
    </location>
</feature>
<dbReference type="SMR" id="K7MUZ8"/>
<evidence type="ECO:0000256" key="3">
    <source>
        <dbReference type="ARBA" id="ARBA00022691"/>
    </source>
</evidence>
<dbReference type="Proteomes" id="UP000008827">
    <property type="component" value="Chromosome 18"/>
</dbReference>
<feature type="domain" description="O-methyltransferase C-terminal" evidence="7">
    <location>
        <begin position="128"/>
        <end position="336"/>
    </location>
</feature>
<proteinExistence type="predicted"/>
<dbReference type="FunFam" id="1.10.10.10:FF:000213">
    <property type="entry name" value="Coniferyl alcohol 9-O-methyltransferase"/>
    <property type="match status" value="1"/>
</dbReference>
<gene>
    <name evidence="10" type="primary">LOC100776336</name>
    <name evidence="9" type="ORF">GLYMA_18G269600</name>
</gene>
<dbReference type="EMBL" id="CM000851">
    <property type="protein sequence ID" value="KRH01329.1"/>
    <property type="molecule type" value="Genomic_DNA"/>
</dbReference>
<keyword evidence="2" id="KW-0808">Transferase</keyword>
<dbReference type="GeneID" id="100776336"/>
<evidence type="ECO:0000259" key="8">
    <source>
        <dbReference type="Pfam" id="PF08100"/>
    </source>
</evidence>
<dbReference type="GO" id="GO:0033800">
    <property type="term" value="F:isoflavone 7-O-methyltransferase activity"/>
    <property type="evidence" value="ECO:0007669"/>
    <property type="project" value="UniProtKB-EC"/>
</dbReference>
<dbReference type="PANTHER" id="PTHR11746">
    <property type="entry name" value="O-METHYLTRANSFERASE"/>
    <property type="match status" value="1"/>
</dbReference>
<evidence type="ECO:0000313" key="11">
    <source>
        <dbReference type="Proteomes" id="UP000008827"/>
    </source>
</evidence>